<sequence length="88" mass="10679">MRVHCASGNDELGYHNLLFNQQFSWRFCNAPRTLFFCHLWWGPKQKSFDVFVSKFPLTPYSDYYWFARSDGIYLSIDNKSFTKKFDWE</sequence>
<comment type="similarity">
    <text evidence="2 6">Belongs to the plant self-incompatibility (S1) protein family.</text>
</comment>
<keyword evidence="8" id="KW-1185">Reference proteome</keyword>
<evidence type="ECO:0000256" key="3">
    <source>
        <dbReference type="ARBA" id="ARBA00022471"/>
    </source>
</evidence>
<evidence type="ECO:0000256" key="5">
    <source>
        <dbReference type="ARBA" id="ARBA00022729"/>
    </source>
</evidence>
<dbReference type="OrthoDB" id="1841900at2759"/>
<evidence type="ECO:0000256" key="4">
    <source>
        <dbReference type="ARBA" id="ARBA00022525"/>
    </source>
</evidence>
<dbReference type="Proteomes" id="UP000653305">
    <property type="component" value="Unassembled WGS sequence"/>
</dbReference>
<keyword evidence="5" id="KW-0732">Signal</keyword>
<dbReference type="InterPro" id="IPR010264">
    <property type="entry name" value="Self-incomp_S1"/>
</dbReference>
<dbReference type="AlphaFoldDB" id="A0A830C018"/>
<comment type="caution">
    <text evidence="7">The sequence shown here is derived from an EMBL/GenBank/DDBJ whole genome shotgun (WGS) entry which is preliminary data.</text>
</comment>
<evidence type="ECO:0000313" key="7">
    <source>
        <dbReference type="EMBL" id="GFP88795.1"/>
    </source>
</evidence>
<accession>A0A830C018</accession>
<evidence type="ECO:0000256" key="6">
    <source>
        <dbReference type="RuleBase" id="RU367044"/>
    </source>
</evidence>
<reference evidence="7" key="1">
    <citation type="submission" date="2020-07" db="EMBL/GenBank/DDBJ databases">
        <title>Ethylene signaling mediates host invasion by parasitic plants.</title>
        <authorList>
            <person name="Yoshida S."/>
        </authorList>
    </citation>
    <scope>NUCLEOTIDE SEQUENCE</scope>
    <source>
        <strain evidence="7">Okayama</strain>
    </source>
</reference>
<dbReference type="EMBL" id="BMAC01000173">
    <property type="protein sequence ID" value="GFP88795.1"/>
    <property type="molecule type" value="Genomic_DNA"/>
</dbReference>
<name>A0A830C018_9LAMI</name>
<keyword evidence="3 6" id="KW-0713">Self-incompatibility</keyword>
<proteinExistence type="inferred from homology"/>
<dbReference type="PANTHER" id="PTHR31232">
    <property type="match status" value="1"/>
</dbReference>
<comment type="subcellular location">
    <subcellularLocation>
        <location evidence="1 6">Secreted</location>
    </subcellularLocation>
</comment>
<dbReference type="GO" id="GO:0060320">
    <property type="term" value="P:rejection of self pollen"/>
    <property type="evidence" value="ECO:0007669"/>
    <property type="project" value="UniProtKB-KW"/>
</dbReference>
<organism evidence="7 8">
    <name type="scientific">Phtheirospermum japonicum</name>
    <dbReference type="NCBI Taxonomy" id="374723"/>
    <lineage>
        <taxon>Eukaryota</taxon>
        <taxon>Viridiplantae</taxon>
        <taxon>Streptophyta</taxon>
        <taxon>Embryophyta</taxon>
        <taxon>Tracheophyta</taxon>
        <taxon>Spermatophyta</taxon>
        <taxon>Magnoliopsida</taxon>
        <taxon>eudicotyledons</taxon>
        <taxon>Gunneridae</taxon>
        <taxon>Pentapetalae</taxon>
        <taxon>asterids</taxon>
        <taxon>lamiids</taxon>
        <taxon>Lamiales</taxon>
        <taxon>Orobanchaceae</taxon>
        <taxon>Orobanchaceae incertae sedis</taxon>
        <taxon>Phtheirospermum</taxon>
    </lineage>
</organism>
<keyword evidence="4 6" id="KW-0964">Secreted</keyword>
<dbReference type="Pfam" id="PF05938">
    <property type="entry name" value="Self-incomp_S1"/>
    <property type="match status" value="1"/>
</dbReference>
<dbReference type="GO" id="GO:0005576">
    <property type="term" value="C:extracellular region"/>
    <property type="evidence" value="ECO:0007669"/>
    <property type="project" value="UniProtKB-SubCell"/>
</dbReference>
<evidence type="ECO:0000313" key="8">
    <source>
        <dbReference type="Proteomes" id="UP000653305"/>
    </source>
</evidence>
<evidence type="ECO:0000256" key="2">
    <source>
        <dbReference type="ARBA" id="ARBA00005581"/>
    </source>
</evidence>
<dbReference type="PANTHER" id="PTHR31232:SF61">
    <property type="entry name" value="S-PROTEIN HOMOLOG"/>
    <property type="match status" value="1"/>
</dbReference>
<evidence type="ECO:0000256" key="1">
    <source>
        <dbReference type="ARBA" id="ARBA00004613"/>
    </source>
</evidence>
<protein>
    <recommendedName>
        <fullName evidence="6">S-protein homolog</fullName>
    </recommendedName>
</protein>
<gene>
    <name evidence="7" type="ORF">PHJA_001023200</name>
</gene>